<feature type="compositionally biased region" description="Pro residues" evidence="1">
    <location>
        <begin position="175"/>
        <end position="187"/>
    </location>
</feature>
<feature type="region of interest" description="Disordered" evidence="1">
    <location>
        <begin position="1016"/>
        <end position="1133"/>
    </location>
</feature>
<keyword evidence="5" id="KW-1185">Reference proteome</keyword>
<dbReference type="SUPFAM" id="SSF50156">
    <property type="entry name" value="PDZ domain-like"/>
    <property type="match status" value="1"/>
</dbReference>
<dbReference type="InterPro" id="IPR027417">
    <property type="entry name" value="P-loop_NTPase"/>
</dbReference>
<organism evidence="4 5">
    <name type="scientific">Cichlidogyrus casuarinus</name>
    <dbReference type="NCBI Taxonomy" id="1844966"/>
    <lineage>
        <taxon>Eukaryota</taxon>
        <taxon>Metazoa</taxon>
        <taxon>Spiralia</taxon>
        <taxon>Lophotrochozoa</taxon>
        <taxon>Platyhelminthes</taxon>
        <taxon>Monogenea</taxon>
        <taxon>Monopisthocotylea</taxon>
        <taxon>Dactylogyridea</taxon>
        <taxon>Ancyrocephalidae</taxon>
        <taxon>Cichlidogyrus</taxon>
    </lineage>
</organism>
<feature type="region of interest" description="Disordered" evidence="1">
    <location>
        <begin position="317"/>
        <end position="354"/>
    </location>
</feature>
<dbReference type="Pfam" id="PF17820">
    <property type="entry name" value="PDZ_6"/>
    <property type="match status" value="1"/>
</dbReference>
<dbReference type="AlphaFoldDB" id="A0ABD2QIS9"/>
<keyword evidence="4" id="KW-0378">Hydrolase</keyword>
<dbReference type="InterPro" id="IPR008145">
    <property type="entry name" value="GK/Ca_channel_bsu"/>
</dbReference>
<dbReference type="SMART" id="SM00228">
    <property type="entry name" value="PDZ"/>
    <property type="match status" value="1"/>
</dbReference>
<feature type="compositionally biased region" description="Basic and acidic residues" evidence="1">
    <location>
        <begin position="1065"/>
        <end position="1081"/>
    </location>
</feature>
<dbReference type="PROSITE" id="PS50052">
    <property type="entry name" value="GUANYLATE_KINASE_2"/>
    <property type="match status" value="1"/>
</dbReference>
<keyword evidence="4" id="KW-0347">Helicase</keyword>
<gene>
    <name evidence="4" type="primary">DHX33_1</name>
    <name evidence="4" type="ORF">Ciccas_001977</name>
</gene>
<feature type="region of interest" description="Disordered" evidence="1">
    <location>
        <begin position="368"/>
        <end position="387"/>
    </location>
</feature>
<protein>
    <submittedName>
        <fullName evidence="4">ATP-dependent RNA helicase dhx33</fullName>
    </submittedName>
</protein>
<evidence type="ECO:0000313" key="5">
    <source>
        <dbReference type="Proteomes" id="UP001626550"/>
    </source>
</evidence>
<feature type="compositionally biased region" description="Basic and acidic residues" evidence="1">
    <location>
        <begin position="238"/>
        <end position="255"/>
    </location>
</feature>
<dbReference type="InterPro" id="IPR036028">
    <property type="entry name" value="SH3-like_dom_sf"/>
</dbReference>
<dbReference type="GO" id="GO:0004386">
    <property type="term" value="F:helicase activity"/>
    <property type="evidence" value="ECO:0007669"/>
    <property type="project" value="UniProtKB-KW"/>
</dbReference>
<feature type="region of interest" description="Disordered" evidence="1">
    <location>
        <begin position="164"/>
        <end position="188"/>
    </location>
</feature>
<keyword evidence="4" id="KW-0067">ATP-binding</keyword>
<dbReference type="InterPro" id="IPR001478">
    <property type="entry name" value="PDZ"/>
</dbReference>
<feature type="domain" description="PDZ" evidence="3">
    <location>
        <begin position="490"/>
        <end position="577"/>
    </location>
</feature>
<dbReference type="InterPro" id="IPR036034">
    <property type="entry name" value="PDZ_sf"/>
</dbReference>
<proteinExistence type="predicted"/>
<feature type="region of interest" description="Disordered" evidence="1">
    <location>
        <begin position="402"/>
        <end position="470"/>
    </location>
</feature>
<dbReference type="Proteomes" id="UP001626550">
    <property type="component" value="Unassembled WGS sequence"/>
</dbReference>
<dbReference type="SUPFAM" id="SSF50044">
    <property type="entry name" value="SH3-domain"/>
    <property type="match status" value="1"/>
</dbReference>
<accession>A0ABD2QIS9</accession>
<name>A0ABD2QIS9_9PLAT</name>
<feature type="compositionally biased region" description="Low complexity" evidence="1">
    <location>
        <begin position="317"/>
        <end position="335"/>
    </location>
</feature>
<evidence type="ECO:0000259" key="2">
    <source>
        <dbReference type="PROSITE" id="PS50052"/>
    </source>
</evidence>
<dbReference type="Gene3D" id="2.30.42.10">
    <property type="match status" value="1"/>
</dbReference>
<dbReference type="EMBL" id="JBJKFK010000143">
    <property type="protein sequence ID" value="KAL3319355.1"/>
    <property type="molecule type" value="Genomic_DNA"/>
</dbReference>
<dbReference type="PANTHER" id="PTHR23122">
    <property type="entry name" value="MEMBRANE-ASSOCIATED GUANYLATE KINASE MAGUK"/>
    <property type="match status" value="1"/>
</dbReference>
<evidence type="ECO:0000313" key="4">
    <source>
        <dbReference type="EMBL" id="KAL3319355.1"/>
    </source>
</evidence>
<evidence type="ECO:0000259" key="3">
    <source>
        <dbReference type="PROSITE" id="PS50106"/>
    </source>
</evidence>
<comment type="caution">
    <text evidence="4">The sequence shown here is derived from an EMBL/GenBank/DDBJ whole genome shotgun (WGS) entry which is preliminary data.</text>
</comment>
<feature type="domain" description="Guanylate kinase-like" evidence="2">
    <location>
        <begin position="730"/>
        <end position="913"/>
    </location>
</feature>
<dbReference type="PROSITE" id="PS50106">
    <property type="entry name" value="PDZ"/>
    <property type="match status" value="1"/>
</dbReference>
<dbReference type="InterPro" id="IPR050716">
    <property type="entry name" value="MAGUK"/>
</dbReference>
<dbReference type="Gene3D" id="3.40.50.300">
    <property type="entry name" value="P-loop containing nucleotide triphosphate hydrolases"/>
    <property type="match status" value="1"/>
</dbReference>
<reference evidence="4 5" key="1">
    <citation type="submission" date="2024-11" db="EMBL/GenBank/DDBJ databases">
        <title>Adaptive evolution of stress response genes in parasites aligns with host niche diversity.</title>
        <authorList>
            <person name="Hahn C."/>
            <person name="Resl P."/>
        </authorList>
    </citation>
    <scope>NUCLEOTIDE SEQUENCE [LARGE SCALE GENOMIC DNA]</scope>
    <source>
        <strain evidence="4">EGGRZ-B1_66</strain>
        <tissue evidence="4">Body</tissue>
    </source>
</reference>
<feature type="compositionally biased region" description="Polar residues" evidence="1">
    <location>
        <begin position="430"/>
        <end position="442"/>
    </location>
</feature>
<keyword evidence="4" id="KW-0547">Nucleotide-binding</keyword>
<dbReference type="Pfam" id="PF00625">
    <property type="entry name" value="Guanylate_kin"/>
    <property type="match status" value="1"/>
</dbReference>
<feature type="region of interest" description="Disordered" evidence="1">
    <location>
        <begin position="232"/>
        <end position="255"/>
    </location>
</feature>
<feature type="compositionally biased region" description="Polar residues" evidence="1">
    <location>
        <begin position="1032"/>
        <end position="1061"/>
    </location>
</feature>
<dbReference type="InterPro" id="IPR008144">
    <property type="entry name" value="Guanylate_kin-like_dom"/>
</dbReference>
<sequence>MPSTVRKPTQQNAVLAVRKFLGTNSQAVVTRLGLAQCDQSYDDVEFLMEMFNNPALSRMATLLDQATTIDADGSLQLYEFTRPSEPEERNCLDLLSDVWNELETIVLHSDESRDPATEELYDLLADHNVRQLLVACDDIANRNYDDQTDLQLDQLSISSDEEPPVMQGQVHMHPVSPPAPEPPPEEAPAPLLLKGRVKDLANMFMANQQQPANPPALVREKPKKLQQPPGGTFLGSVEDSHARAQERYQNEKARKEDFFFSRPVAAEPPQKPVERKVSEPRIARQQSLEFEHMVPPPEPAPKMPEVEASLHVSDSALEPTTSLSGSSSDSPITPLTTSQKSRLPTAKIVEEPLPVKDFRTMAPLAYREEEPSPASHPNPSPRTRTSFQADNDADLLQPELDYRPAPMAHSRKNSREERTSLLSAGGQLKPVTSGSRSMLSTRDQIDAETLDASAPGSRTSTLQRGRRGKQPIDESWIDYSKLPEPGKPRKLVLRRETHGESLGFTIICRPEDEVTVIQPGFSQANLMQPSKSKKNQETVRNEVVVQRIMAGSLSDRTGILYPGDVILEFNGQPVSSLDQMQSLIQGSASLMECHLVVKAPSRGMMRAHLINKARLTNKIYIRTFFAYDPRTDKDLPFGDVGQAFRPYEVLELVNAQDLDWWQVRKLNNAHGKARLVPSLQMEERRQAQNSSTKKKKSITKLFRAADSSPLLVRSDLWIYEEVVPWPPSTLPCLLLIGPNGVGKRTLKQMLAMKDPRRFAVPITDTTDQNLKDPRYRLLTSQRMLDDIKAGKYVEWGSVANEHYGIRYSAIREIVATGRTAVFDCQISTVHLLHQPEFNPYVVFVAAPALDLTKDMQIRGIEGNLTANKRTDEELKNIVEESGFLAERYRHLYAQKLINDDMAQSVNKLSHLAQKVSQEPGWIPAGWAYELSCPQSKNTSYLPGSSNLHALGIHQLPAGDRSSVIARSVLSGLSGYSEEGAARMARPPSLIGSQLSCGGSDLGVQGGTLGRRLYEKKTRPRPSAGFQPMSPMTEVTSPYESMSDMSQSLPRGSAFTQPSPSSFRPVHIEVPDDVSPHTESRQVARPFSNGRRPSYETPDENSFRLEKPAQRGKVTNNFGRNQVEAEISSTSSED</sequence>
<dbReference type="InterPro" id="IPR041489">
    <property type="entry name" value="PDZ_6"/>
</dbReference>
<dbReference type="SUPFAM" id="SSF52540">
    <property type="entry name" value="P-loop containing nucleoside triphosphate hydrolases"/>
    <property type="match status" value="1"/>
</dbReference>
<dbReference type="SMART" id="SM00072">
    <property type="entry name" value="GuKc"/>
    <property type="match status" value="1"/>
</dbReference>
<dbReference type="Gene3D" id="2.30.30.40">
    <property type="entry name" value="SH3 Domains"/>
    <property type="match status" value="1"/>
</dbReference>
<evidence type="ECO:0000256" key="1">
    <source>
        <dbReference type="SAM" id="MobiDB-lite"/>
    </source>
</evidence>